<proteinExistence type="predicted"/>
<dbReference type="PANTHER" id="PTHR12357">
    <property type="entry name" value="YTH YT521-B HOMOLOGY DOMAIN-CONTAINING"/>
    <property type="match status" value="1"/>
</dbReference>
<dbReference type="GO" id="GO:0003729">
    <property type="term" value="F:mRNA binding"/>
    <property type="evidence" value="ECO:0007669"/>
    <property type="project" value="TreeGrafter"/>
</dbReference>
<dbReference type="CDD" id="cd21134">
    <property type="entry name" value="YTH"/>
    <property type="match status" value="2"/>
</dbReference>
<feature type="region of interest" description="Disordered" evidence="5">
    <location>
        <begin position="247"/>
        <end position="281"/>
    </location>
</feature>
<keyword evidence="8" id="KW-1185">Reference proteome</keyword>
<feature type="non-terminal residue" evidence="7">
    <location>
        <position position="1115"/>
    </location>
</feature>
<feature type="compositionally biased region" description="Basic residues" evidence="5">
    <location>
        <begin position="248"/>
        <end position="258"/>
    </location>
</feature>
<dbReference type="EMBL" id="LZPO01027609">
    <property type="protein sequence ID" value="OBS77994.1"/>
    <property type="molecule type" value="Genomic_DNA"/>
</dbReference>
<feature type="compositionally biased region" description="Basic residues" evidence="5">
    <location>
        <begin position="781"/>
        <end position="791"/>
    </location>
</feature>
<comment type="subcellular location">
    <subcellularLocation>
        <location evidence="1">Cytoplasm</location>
        <location evidence="1">P-body</location>
    </subcellularLocation>
    <subcellularLocation>
        <location evidence="2">Cytoplasm</location>
        <location evidence="2">Stress granule</location>
    </subcellularLocation>
</comment>
<evidence type="ECO:0000313" key="7">
    <source>
        <dbReference type="EMBL" id="OBS77994.1"/>
    </source>
</evidence>
<dbReference type="PANTHER" id="PTHR12357:SF9">
    <property type="entry name" value="YTH DOMAIN-CONTAINING FAMILY PROTEIN 3"/>
    <property type="match status" value="1"/>
</dbReference>
<dbReference type="GO" id="GO:1990247">
    <property type="term" value="F:N6-methyladenosine-containing RNA reader activity"/>
    <property type="evidence" value="ECO:0007669"/>
    <property type="project" value="TreeGrafter"/>
</dbReference>
<protein>
    <recommendedName>
        <fullName evidence="6">YTH domain-containing protein</fullName>
    </recommendedName>
</protein>
<keyword evidence="3" id="KW-0963">Cytoplasm</keyword>
<evidence type="ECO:0000256" key="1">
    <source>
        <dbReference type="ARBA" id="ARBA00004201"/>
    </source>
</evidence>
<feature type="region of interest" description="Disordered" evidence="5">
    <location>
        <begin position="308"/>
        <end position="354"/>
    </location>
</feature>
<dbReference type="GO" id="GO:0010494">
    <property type="term" value="C:cytoplasmic stress granule"/>
    <property type="evidence" value="ECO:0007669"/>
    <property type="project" value="UniProtKB-SubCell"/>
</dbReference>
<dbReference type="FunFam" id="3.10.590.10:FF:000001">
    <property type="entry name" value="YTH domain family 1, isoform CRA_a"/>
    <property type="match status" value="2"/>
</dbReference>
<evidence type="ECO:0000256" key="3">
    <source>
        <dbReference type="ARBA" id="ARBA00022490"/>
    </source>
</evidence>
<organism evidence="7 8">
    <name type="scientific">Neotoma lepida</name>
    <name type="common">Desert woodrat</name>
    <dbReference type="NCBI Taxonomy" id="56216"/>
    <lineage>
        <taxon>Eukaryota</taxon>
        <taxon>Metazoa</taxon>
        <taxon>Chordata</taxon>
        <taxon>Craniata</taxon>
        <taxon>Vertebrata</taxon>
        <taxon>Euteleostomi</taxon>
        <taxon>Mammalia</taxon>
        <taxon>Eutheria</taxon>
        <taxon>Euarchontoglires</taxon>
        <taxon>Glires</taxon>
        <taxon>Rodentia</taxon>
        <taxon>Myomorpha</taxon>
        <taxon>Muroidea</taxon>
        <taxon>Cricetidae</taxon>
        <taxon>Neotominae</taxon>
        <taxon>Neotoma</taxon>
    </lineage>
</organism>
<dbReference type="SUPFAM" id="SSF81995">
    <property type="entry name" value="beta-sandwich domain of Sec23/24"/>
    <property type="match status" value="1"/>
</dbReference>
<dbReference type="InterPro" id="IPR007275">
    <property type="entry name" value="YTH_domain"/>
</dbReference>
<accession>A0A1A6HID7</accession>
<evidence type="ECO:0000256" key="2">
    <source>
        <dbReference type="ARBA" id="ARBA00004210"/>
    </source>
</evidence>
<dbReference type="GO" id="GO:0061157">
    <property type="term" value="P:mRNA destabilization"/>
    <property type="evidence" value="ECO:0007669"/>
    <property type="project" value="TreeGrafter"/>
</dbReference>
<evidence type="ECO:0000256" key="5">
    <source>
        <dbReference type="SAM" id="MobiDB-lite"/>
    </source>
</evidence>
<evidence type="ECO:0000256" key="4">
    <source>
        <dbReference type="ARBA" id="ARBA00022884"/>
    </source>
</evidence>
<dbReference type="InterPro" id="IPR045168">
    <property type="entry name" value="YTH_prot"/>
</dbReference>
<sequence>MSRRPLRGPERAGAGGDAEGQWEADRRSGCGGAIIKYCLENKIYNSPLDNNSYPPMSDPYMPSYYAPSIGFPYSLGEAAWSTAGDQPMPYLTTYGQMSNGEHHYIPDGVFSQPGALGNTPPFLGQHGFNFFPGNADFSTWGTSGSQGQSTQNSAYSSSYGYPPSSLGRAITDGQAGFGNDTLSKVPGISSIEQGMTGLKIGGDLTAAVTKTVGTALSSSGMTSIATNNVPPVSSAAPKPTSWAAIARKPAKPQPKLKPKGNVGIGGSAVPPPPIKHNMNIGTWDEKGSVVKAPPTQPVLPPQTIIQQPQPLIQPPPLVQSQLPQQQPQPPQPQQQQGPQPQAQPHQVQSQQPQLQNRWVAPRNRGTGFNQNNGAGSENFGLGVVPVSASPSTVEVHPVLEKLKAINNYNPKDFDWNLKNGRVFIIKSYSEDDIHRSIKYSIWCSTEHGNKRLDAAYRSLNGKGPLYLLFSVNGSGHFCGVAEMKSVVDYNAYAGVWSQDKWKGKFEVKWIFVKDVPNNQLRHIRLENNDNKPVTNSRDTQEVPLEKAKQVLKIIATFKHTTSIFDDFAHYEKRQEEEEAMRRNNSYPPMSDPYMPSYYAPSIGFPYSLGEAAWSTAGDQPMPYLTTYGQMSNGEHHYIPDGVFSQPGALGNTPPFLGQHGFNFFPGNADFSTWGTSGSQGQSTQNSAYSSSYGYPPSSLGRAITDGQAGFGNDTLSKVPGISSIEQGMTGLKIGGDLTAAVTKTVGTALSSSGMTSIATNNVPPVSSAAPKPTSWAAIARKPAKPQPKLKPKGNVGIGGSAVPPPPIKHNMNIGTWDEKGSVVKAPPTQPVLPPQTIIQQPQPLIQPPPLVQSQLPQQQPQPPQPQQQQGPQPQAQPHQVQSQQPQLQNRWVAPRNRGTGFNQNNGAGSENFGLGVVPVSASPSTVEVHPVLEKLKAINNYNPKDFDWNLKNGRVFIIKSYSEDDIHRSIKYSIWCSTEHGNKRLDAAYRSLNGKGPLYLLFSVNGSGHFCGVAEMKSVVDYNAYAGVWSQDKWKGKFEVKWIFVKDVPNNQLRHIRLENNDNKPVTNSRDTQEVPLEKAKQVLKIIATFKHTTSIFDDFAHYEKRQEEEEAMRR</sequence>
<dbReference type="GO" id="GO:0000932">
    <property type="term" value="C:P-body"/>
    <property type="evidence" value="ECO:0007669"/>
    <property type="project" value="UniProtKB-SubCell"/>
</dbReference>
<feature type="region of interest" description="Disordered" evidence="5">
    <location>
        <begin position="779"/>
        <end position="814"/>
    </location>
</feature>
<dbReference type="Proteomes" id="UP000092124">
    <property type="component" value="Unassembled WGS sequence"/>
</dbReference>
<gene>
    <name evidence="7" type="ORF">A6R68_19617</name>
</gene>
<name>A0A1A6HID7_NEOLE</name>
<dbReference type="PROSITE" id="PS50882">
    <property type="entry name" value="YTH"/>
    <property type="match status" value="2"/>
</dbReference>
<feature type="compositionally biased region" description="Low complexity" evidence="5">
    <location>
        <begin position="866"/>
        <end position="887"/>
    </location>
</feature>
<feature type="region of interest" description="Disordered" evidence="5">
    <location>
        <begin position="841"/>
        <end position="887"/>
    </location>
</feature>
<keyword evidence="4" id="KW-0694">RNA-binding</keyword>
<evidence type="ECO:0000259" key="6">
    <source>
        <dbReference type="PROSITE" id="PS50882"/>
    </source>
</evidence>
<dbReference type="OrthoDB" id="306690at2759"/>
<feature type="domain" description="YTH" evidence="6">
    <location>
        <begin position="420"/>
        <end position="554"/>
    </location>
</feature>
<reference evidence="7 8" key="1">
    <citation type="submission" date="2016-06" db="EMBL/GenBank/DDBJ databases">
        <title>The Draft Genome Sequence and Annotation of the Desert Woodrat Neotoma lepida.</title>
        <authorList>
            <person name="Campbell M."/>
            <person name="Oakeson K.F."/>
            <person name="Yandell M."/>
            <person name="Halpert J.R."/>
            <person name="Dearing D."/>
        </authorList>
    </citation>
    <scope>NUCLEOTIDE SEQUENCE [LARGE SCALE GENOMIC DNA]</scope>
    <source>
        <strain evidence="7">417</strain>
        <tissue evidence="7">Liver</tissue>
    </source>
</reference>
<dbReference type="Pfam" id="PF04146">
    <property type="entry name" value="YTH"/>
    <property type="match status" value="2"/>
</dbReference>
<feature type="region of interest" description="Disordered" evidence="5">
    <location>
        <begin position="1"/>
        <end position="25"/>
    </location>
</feature>
<feature type="domain" description="YTH" evidence="6">
    <location>
        <begin position="953"/>
        <end position="1087"/>
    </location>
</feature>
<comment type="caution">
    <text evidence="7">The sequence shown here is derived from an EMBL/GenBank/DDBJ whole genome shotgun (WGS) entry which is preliminary data.</text>
</comment>
<dbReference type="Gene3D" id="3.10.590.10">
    <property type="entry name" value="ph1033 like domains"/>
    <property type="match status" value="2"/>
</dbReference>
<dbReference type="STRING" id="56216.A0A1A6HID7"/>
<feature type="compositionally biased region" description="Low complexity" evidence="5">
    <location>
        <begin position="333"/>
        <end position="354"/>
    </location>
</feature>
<dbReference type="AlphaFoldDB" id="A0A1A6HID7"/>
<evidence type="ECO:0000313" key="8">
    <source>
        <dbReference type="Proteomes" id="UP000092124"/>
    </source>
</evidence>